<keyword evidence="3" id="KW-1185">Reference proteome</keyword>
<proteinExistence type="predicted"/>
<protein>
    <submittedName>
        <fullName evidence="2">Uncharacterized protein</fullName>
    </submittedName>
</protein>
<gene>
    <name evidence="2" type="ORF">GC250_08425</name>
</gene>
<organism evidence="2 3">
    <name type="scientific">Sulfuracidifex metallicus DSM 6482 = JCM 9184</name>
    <dbReference type="NCBI Taxonomy" id="523847"/>
    <lineage>
        <taxon>Archaea</taxon>
        <taxon>Thermoproteota</taxon>
        <taxon>Thermoprotei</taxon>
        <taxon>Sulfolobales</taxon>
        <taxon>Sulfolobaceae</taxon>
        <taxon>Sulfuracidifex</taxon>
    </lineage>
</organism>
<dbReference type="Proteomes" id="UP000470772">
    <property type="component" value="Unassembled WGS sequence"/>
</dbReference>
<reference evidence="2 3" key="1">
    <citation type="submission" date="2019-10" db="EMBL/GenBank/DDBJ databases">
        <title>Sequencing and Assembly of Multiple Reported Metal-Biooxidizing Members of the Extremely Thermoacidophilic Archaeal Family Sulfolobaceae.</title>
        <authorList>
            <person name="Counts J.A."/>
            <person name="Kelly R.M."/>
        </authorList>
    </citation>
    <scope>NUCLEOTIDE SEQUENCE [LARGE SCALE GENOMIC DNA]</scope>
    <source>
        <strain evidence="2 3">DSM 6482</strain>
    </source>
</reference>
<keyword evidence="1" id="KW-0812">Transmembrane</keyword>
<sequence length="118" mass="14061">MDKYLLALLGEAGASGLAKGFSIRYKAFQEAYLEEKEHWKYFKEFRTSFLEIPVFISLFMLGLLFSFVGERAVRYVNRKAEQGAINFYKERFRNEEKIKEILNDELKHLSMSYRNLRQ</sequence>
<dbReference type="AlphaFoldDB" id="A0A6A9QMB9"/>
<evidence type="ECO:0000313" key="2">
    <source>
        <dbReference type="EMBL" id="MUN29460.1"/>
    </source>
</evidence>
<keyword evidence="1" id="KW-1133">Transmembrane helix</keyword>
<feature type="transmembrane region" description="Helical" evidence="1">
    <location>
        <begin position="49"/>
        <end position="69"/>
    </location>
</feature>
<dbReference type="SUPFAM" id="SSF47240">
    <property type="entry name" value="Ferritin-like"/>
    <property type="match status" value="1"/>
</dbReference>
<dbReference type="InterPro" id="IPR009078">
    <property type="entry name" value="Ferritin-like_SF"/>
</dbReference>
<keyword evidence="1" id="KW-0472">Membrane</keyword>
<dbReference type="EMBL" id="WGGD01000005">
    <property type="protein sequence ID" value="MUN29460.1"/>
    <property type="molecule type" value="Genomic_DNA"/>
</dbReference>
<evidence type="ECO:0000313" key="3">
    <source>
        <dbReference type="Proteomes" id="UP000470772"/>
    </source>
</evidence>
<evidence type="ECO:0000256" key="1">
    <source>
        <dbReference type="SAM" id="Phobius"/>
    </source>
</evidence>
<name>A0A6A9QMB9_SULME</name>
<comment type="caution">
    <text evidence="2">The sequence shown here is derived from an EMBL/GenBank/DDBJ whole genome shotgun (WGS) entry which is preliminary data.</text>
</comment>
<accession>A0A6A9QMB9</accession>